<feature type="compositionally biased region" description="Acidic residues" evidence="8">
    <location>
        <begin position="64"/>
        <end position="74"/>
    </location>
</feature>
<feature type="compositionally biased region" description="Basic and acidic residues" evidence="8">
    <location>
        <begin position="115"/>
        <end position="130"/>
    </location>
</feature>
<dbReference type="InterPro" id="IPR027417">
    <property type="entry name" value="P-loop_NTPase"/>
</dbReference>
<feature type="short sequence motif" description="Q motif" evidence="7">
    <location>
        <begin position="247"/>
        <end position="275"/>
    </location>
</feature>
<dbReference type="PANTHER" id="PTHR47958">
    <property type="entry name" value="ATP-DEPENDENT RNA HELICASE DBP3"/>
    <property type="match status" value="1"/>
</dbReference>
<dbReference type="EMBL" id="OA882978">
    <property type="protein sequence ID" value="CAD7277555.1"/>
    <property type="molecule type" value="Genomic_DNA"/>
</dbReference>
<dbReference type="InterPro" id="IPR014001">
    <property type="entry name" value="Helicase_ATP-bd"/>
</dbReference>
<evidence type="ECO:0000259" key="9">
    <source>
        <dbReference type="PROSITE" id="PS51192"/>
    </source>
</evidence>
<keyword evidence="13" id="KW-1185">Reference proteome</keyword>
<name>A0A7R9GCQ6_9CRUS</name>
<feature type="domain" description="DEAD-box RNA helicase Q" evidence="11">
    <location>
        <begin position="247"/>
        <end position="275"/>
    </location>
</feature>
<feature type="compositionally biased region" description="Low complexity" evidence="8">
    <location>
        <begin position="673"/>
        <end position="683"/>
    </location>
</feature>
<evidence type="ECO:0000256" key="3">
    <source>
        <dbReference type="ARBA" id="ARBA00022801"/>
    </source>
</evidence>
<dbReference type="EC" id="3.6.4.13" evidence="1"/>
<evidence type="ECO:0000256" key="6">
    <source>
        <dbReference type="ARBA" id="ARBA00047984"/>
    </source>
</evidence>
<feature type="compositionally biased region" description="Acidic residues" evidence="8">
    <location>
        <begin position="95"/>
        <end position="108"/>
    </location>
</feature>
<keyword evidence="4" id="KW-0347">Helicase</keyword>
<dbReference type="GO" id="GO:0003676">
    <property type="term" value="F:nucleic acid binding"/>
    <property type="evidence" value="ECO:0007669"/>
    <property type="project" value="InterPro"/>
</dbReference>
<dbReference type="OrthoDB" id="196131at2759"/>
<dbReference type="PROSITE" id="PS51194">
    <property type="entry name" value="HELICASE_CTER"/>
    <property type="match status" value="1"/>
</dbReference>
<dbReference type="EMBL" id="CAJPEX010000941">
    <property type="protein sequence ID" value="CAG0917707.1"/>
    <property type="molecule type" value="Genomic_DNA"/>
</dbReference>
<keyword evidence="3" id="KW-0378">Hydrolase</keyword>
<reference evidence="12" key="1">
    <citation type="submission" date="2020-11" db="EMBL/GenBank/DDBJ databases">
        <authorList>
            <person name="Tran Van P."/>
        </authorList>
    </citation>
    <scope>NUCLEOTIDE SEQUENCE</scope>
</reference>
<dbReference type="InterPro" id="IPR011545">
    <property type="entry name" value="DEAD/DEAH_box_helicase_dom"/>
</dbReference>
<dbReference type="GO" id="GO:0003724">
    <property type="term" value="F:RNA helicase activity"/>
    <property type="evidence" value="ECO:0007669"/>
    <property type="project" value="UniProtKB-EC"/>
</dbReference>
<dbReference type="Pfam" id="PF00270">
    <property type="entry name" value="DEAD"/>
    <property type="match status" value="1"/>
</dbReference>
<dbReference type="SMART" id="SM00490">
    <property type="entry name" value="HELICc"/>
    <property type="match status" value="1"/>
</dbReference>
<sequence length="1130" mass="122985">MSGWKPPLPRPPSNTSSSGYALGGSAIRPPAVYHTKGYSAASTMQRFVAAGASSSAVRRKPVTEDEYFDDDDEDSKQTSSSAPYKPNPGSPGYKEDDDDGEDDEEDPLDAFMAGIEKEVKGDSSNKHTSDSKSSAKSIKGIRDDIEGEDDEESYYRYIKENPQAGKNDDESDEEVEYDEFGEPIVKRKKYIDPLPAVNHSEIEYKPYTKNFYEEHPDIEKLSENEVEELRHKLGVKVNGASPPKPVSSFAHFGLDKHTMATIRKQEFTKPTAIQAQAVPAGLAGRDLIGIAKTGSGKTAAFIWPMLPHILDQEPLAPGDGPIALILAPTRELSLQIYNEARKYGKVFGLRIACCYGGGSKWEQSISLEAGVEVIVATPGRMIDLVKSGATNLRRVTYLVLDEADRMFDLGFEPQVRSICDHVRPDRQCLMFSATFKKKVEKLARHALVDPLRIIDADATRGGGSGVNEDITQIVQTFSGVVGAKWAWLTSHIVEFTSVGSLLIFVTKKLNAEELSKNLEISGYTNVLLHGDMDQADRNQVISAFRAGKANIMVATDVAARGLDIPSIRTVVNYDVARDPDTHVHRIGRTGRAGVKGTAYTLVDREKDKEFAGHLVRNLEAVGQQVPEDLLSLANQSHWFRKSRFKGGKGKRMNDGAGLGFKERPGLGSNVPKSSTSVTSTVSSGQGPLGEAVANTVGPGSAGRLAAMKQAFKSQYQSYFKSSAPLNAPTQTGSTPTSSTPNQDGEGQSRRKRSLSRNAGKFGTYDFLRMTSQFVIDFGIPVSPTASTIVEEDVAALPDTDPSQEQISRDGVRWVAPRFEPDSPTPADESTTPSNAAVAAWNNLLAEDDGAPALGPVISPTLASLIKRSSQEIPNLERYKTRLEALKTPQNCQLSVPRVPDVVWATMSRTARQKDCVLREIATDLIAGISGMACAVGARDQIQNPRQFGIAMQLELSATAKHCAELEEQQKQTGDKPLLIAYAWLKMLACLLPKIENFRKASIGPYFGVAWKGFNDPIANARRSRTGAAGQDTVFGEWNVTFDHLTDPAVARHNTRTSATHPARANSGFSAPNPDSSSRPFRRRVQPYARQAVPQITPSSSSSSPPTSQQSQPVTGHWLWEHGPGQTNAEL</sequence>
<dbReference type="SMART" id="SM00487">
    <property type="entry name" value="DEXDc"/>
    <property type="match status" value="1"/>
</dbReference>
<proteinExistence type="predicted"/>
<feature type="domain" description="Helicase ATP-binding" evidence="9">
    <location>
        <begin position="278"/>
        <end position="453"/>
    </location>
</feature>
<feature type="region of interest" description="Disordered" evidence="8">
    <location>
        <begin position="1"/>
        <end position="30"/>
    </location>
</feature>
<protein>
    <recommendedName>
        <fullName evidence="1">RNA helicase</fullName>
        <ecNumber evidence="1">3.6.4.13</ecNumber>
    </recommendedName>
</protein>
<dbReference type="PROSITE" id="PS00039">
    <property type="entry name" value="DEAD_ATP_HELICASE"/>
    <property type="match status" value="1"/>
</dbReference>
<keyword evidence="2" id="KW-0547">Nucleotide-binding</keyword>
<feature type="compositionally biased region" description="Low complexity" evidence="8">
    <location>
        <begin position="1093"/>
        <end position="1112"/>
    </location>
</feature>
<feature type="region of interest" description="Disordered" evidence="8">
    <location>
        <begin position="50"/>
        <end position="175"/>
    </location>
</feature>
<gene>
    <name evidence="12" type="ORF">NMOB1V02_LOCUS5285</name>
</gene>
<dbReference type="CDD" id="cd18787">
    <property type="entry name" value="SF2_C_DEAD"/>
    <property type="match status" value="1"/>
</dbReference>
<organism evidence="12">
    <name type="scientific">Notodromas monacha</name>
    <dbReference type="NCBI Taxonomy" id="399045"/>
    <lineage>
        <taxon>Eukaryota</taxon>
        <taxon>Metazoa</taxon>
        <taxon>Ecdysozoa</taxon>
        <taxon>Arthropoda</taxon>
        <taxon>Crustacea</taxon>
        <taxon>Oligostraca</taxon>
        <taxon>Ostracoda</taxon>
        <taxon>Podocopa</taxon>
        <taxon>Podocopida</taxon>
        <taxon>Cypridocopina</taxon>
        <taxon>Cypridoidea</taxon>
        <taxon>Cyprididae</taxon>
        <taxon>Notodromas</taxon>
    </lineage>
</organism>
<evidence type="ECO:0000256" key="8">
    <source>
        <dbReference type="SAM" id="MobiDB-lite"/>
    </source>
</evidence>
<evidence type="ECO:0000259" key="11">
    <source>
        <dbReference type="PROSITE" id="PS51195"/>
    </source>
</evidence>
<evidence type="ECO:0000256" key="7">
    <source>
        <dbReference type="PROSITE-ProRule" id="PRU00552"/>
    </source>
</evidence>
<evidence type="ECO:0000256" key="1">
    <source>
        <dbReference type="ARBA" id="ARBA00012552"/>
    </source>
</evidence>
<dbReference type="InterPro" id="IPR001650">
    <property type="entry name" value="Helicase_C-like"/>
</dbReference>
<dbReference type="InterPro" id="IPR014014">
    <property type="entry name" value="RNA_helicase_DEAD_Q_motif"/>
</dbReference>
<comment type="catalytic activity">
    <reaction evidence="6">
        <text>ATP + H2O = ADP + phosphate + H(+)</text>
        <dbReference type="Rhea" id="RHEA:13065"/>
        <dbReference type="ChEBI" id="CHEBI:15377"/>
        <dbReference type="ChEBI" id="CHEBI:15378"/>
        <dbReference type="ChEBI" id="CHEBI:30616"/>
        <dbReference type="ChEBI" id="CHEBI:43474"/>
        <dbReference type="ChEBI" id="CHEBI:456216"/>
        <dbReference type="EC" id="3.6.4.13"/>
    </reaction>
</comment>
<dbReference type="InterPro" id="IPR000629">
    <property type="entry name" value="RNA-helicase_DEAD-box_CS"/>
</dbReference>
<dbReference type="Proteomes" id="UP000678499">
    <property type="component" value="Unassembled WGS sequence"/>
</dbReference>
<evidence type="ECO:0000313" key="12">
    <source>
        <dbReference type="EMBL" id="CAD7277555.1"/>
    </source>
</evidence>
<feature type="compositionally biased region" description="Low complexity" evidence="8">
    <location>
        <begin position="728"/>
        <end position="740"/>
    </location>
</feature>
<accession>A0A7R9GCQ6</accession>
<feature type="region of interest" description="Disordered" evidence="8">
    <location>
        <begin position="1052"/>
        <end position="1130"/>
    </location>
</feature>
<feature type="compositionally biased region" description="Pro residues" evidence="8">
    <location>
        <begin position="1"/>
        <end position="12"/>
    </location>
</feature>
<dbReference type="PROSITE" id="PS51195">
    <property type="entry name" value="Q_MOTIF"/>
    <property type="match status" value="1"/>
</dbReference>
<evidence type="ECO:0000259" key="10">
    <source>
        <dbReference type="PROSITE" id="PS51194"/>
    </source>
</evidence>
<feature type="region of interest" description="Disordered" evidence="8">
    <location>
        <begin position="722"/>
        <end position="755"/>
    </location>
</feature>
<keyword evidence="5" id="KW-0067">ATP-binding</keyword>
<dbReference type="FunFam" id="3.40.50.300:FF:000079">
    <property type="entry name" value="probable ATP-dependent RNA helicase DDX17"/>
    <property type="match status" value="1"/>
</dbReference>
<dbReference type="SUPFAM" id="SSF52540">
    <property type="entry name" value="P-loop containing nucleoside triphosphate hydrolases"/>
    <property type="match status" value="2"/>
</dbReference>
<evidence type="ECO:0000256" key="2">
    <source>
        <dbReference type="ARBA" id="ARBA00022741"/>
    </source>
</evidence>
<evidence type="ECO:0000256" key="5">
    <source>
        <dbReference type="ARBA" id="ARBA00022840"/>
    </source>
</evidence>
<dbReference type="Gene3D" id="3.40.50.300">
    <property type="entry name" value="P-loop containing nucleotide triphosphate hydrolases"/>
    <property type="match status" value="2"/>
</dbReference>
<dbReference type="PROSITE" id="PS51192">
    <property type="entry name" value="HELICASE_ATP_BIND_1"/>
    <property type="match status" value="1"/>
</dbReference>
<evidence type="ECO:0000256" key="4">
    <source>
        <dbReference type="ARBA" id="ARBA00022806"/>
    </source>
</evidence>
<dbReference type="Pfam" id="PF00271">
    <property type="entry name" value="Helicase_C"/>
    <property type="match status" value="1"/>
</dbReference>
<feature type="region of interest" description="Disordered" evidence="8">
    <location>
        <begin position="644"/>
        <end position="694"/>
    </location>
</feature>
<feature type="compositionally biased region" description="Polar residues" evidence="8">
    <location>
        <begin position="1066"/>
        <end position="1078"/>
    </location>
</feature>
<feature type="domain" description="Helicase C-terminal" evidence="10">
    <location>
        <begin position="487"/>
        <end position="633"/>
    </location>
</feature>
<dbReference type="GO" id="GO:0005524">
    <property type="term" value="F:ATP binding"/>
    <property type="evidence" value="ECO:0007669"/>
    <property type="project" value="UniProtKB-KW"/>
</dbReference>
<dbReference type="GO" id="GO:0016787">
    <property type="term" value="F:hydrolase activity"/>
    <property type="evidence" value="ECO:0007669"/>
    <property type="project" value="UniProtKB-KW"/>
</dbReference>
<evidence type="ECO:0000313" key="13">
    <source>
        <dbReference type="Proteomes" id="UP000678499"/>
    </source>
</evidence>
<dbReference type="AlphaFoldDB" id="A0A7R9GCQ6"/>